<feature type="domain" description="DNA mimic protein DMP19 C-terminal" evidence="1">
    <location>
        <begin position="52"/>
        <end position="161"/>
    </location>
</feature>
<dbReference type="Pfam" id="PF14300">
    <property type="entry name" value="DMP19"/>
    <property type="match status" value="1"/>
</dbReference>
<organism evidence="2 3">
    <name type="scientific">Fusobacterium nucleatum subsp. nucleatum (strain ATCC 23726 / VPI 4351)</name>
    <dbReference type="NCBI Taxonomy" id="525283"/>
    <lineage>
        <taxon>Bacteria</taxon>
        <taxon>Fusobacteriati</taxon>
        <taxon>Fusobacteriota</taxon>
        <taxon>Fusobacteriia</taxon>
        <taxon>Fusobacteriales</taxon>
        <taxon>Fusobacteriaceae</taxon>
        <taxon>Fusobacterium</taxon>
    </lineage>
</organism>
<dbReference type="Gene3D" id="1.20.1420.60">
    <property type="match status" value="1"/>
</dbReference>
<evidence type="ECO:0000313" key="3">
    <source>
        <dbReference type="Proteomes" id="UP000003643"/>
    </source>
</evidence>
<dbReference type="Proteomes" id="UP000003643">
    <property type="component" value="Unassembled WGS sequence"/>
</dbReference>
<gene>
    <name evidence="2" type="ORF">HMPREF0397_0032</name>
</gene>
<proteinExistence type="predicted"/>
<sequence>MIMKRKFINVTKKYIEDLAPTDFCVELIQPAWETVNIYGTYEEYEETLKPYTIEQRYLLAMHWLGAEVANGGFQQFLGNSTAIVWEDAYKGYQAIGSEKLTYLIEELIKIYGRNIPFDREERANMLENFSEEKLEEIDTVTDLYYEIEETEWRKVTLWVKADSEKFLIQAEINDYGN</sequence>
<dbReference type="EMBL" id="ADVK01000004">
    <property type="protein sequence ID" value="EFG96302.1"/>
    <property type="molecule type" value="Genomic_DNA"/>
</dbReference>
<dbReference type="InterPro" id="IPR025402">
    <property type="entry name" value="DMP19_C"/>
</dbReference>
<evidence type="ECO:0000259" key="1">
    <source>
        <dbReference type="Pfam" id="PF14300"/>
    </source>
</evidence>
<reference evidence="2 3" key="1">
    <citation type="submission" date="2010-04" db="EMBL/GenBank/DDBJ databases">
        <authorList>
            <person name="Qin X."/>
            <person name="Bachman B."/>
            <person name="Battles P."/>
            <person name="Bell A."/>
            <person name="Bess C."/>
            <person name="Bickham C."/>
            <person name="Chaboub L."/>
            <person name="Chen D."/>
            <person name="Coyle M."/>
            <person name="Deiros D.R."/>
            <person name="Dinh H."/>
            <person name="Forbes L."/>
            <person name="Fowler G."/>
            <person name="Francisco L."/>
            <person name="Fu Q."/>
            <person name="Gubbala S."/>
            <person name="Hale W."/>
            <person name="Han Y."/>
            <person name="Hemphill L."/>
            <person name="Highlander S.K."/>
            <person name="Hirani K."/>
            <person name="Hogues M."/>
            <person name="Jackson L."/>
            <person name="Jakkamsetti A."/>
            <person name="Javaid M."/>
            <person name="Jiang H."/>
            <person name="Korchina V."/>
            <person name="Kovar C."/>
            <person name="Lara F."/>
            <person name="Lee S."/>
            <person name="Mata R."/>
            <person name="Mathew T."/>
            <person name="Moen C."/>
            <person name="Morales K."/>
            <person name="Munidasa M."/>
            <person name="Nazareth L."/>
            <person name="Ngo R."/>
            <person name="Nguyen L."/>
            <person name="Okwuonu G."/>
            <person name="Ongeri F."/>
            <person name="Patil S."/>
            <person name="Petrosino J."/>
            <person name="Pham C."/>
            <person name="Pham P."/>
            <person name="Pu L.-L."/>
            <person name="Puazo M."/>
            <person name="Raj R."/>
            <person name="Reid J."/>
            <person name="Rouhana J."/>
            <person name="Saada N."/>
            <person name="Shang Y."/>
            <person name="Simmons D."/>
            <person name="Thornton R."/>
            <person name="Warren J."/>
            <person name="Weissenberger G."/>
            <person name="Zhang J."/>
            <person name="Zhang L."/>
            <person name="Zhou C."/>
            <person name="Zhu D."/>
            <person name="Muzny D."/>
            <person name="Worley K."/>
            <person name="Gibbs R."/>
        </authorList>
    </citation>
    <scope>NUCLEOTIDE SEQUENCE [LARGE SCALE GENOMIC DNA]</scope>
    <source>
        <strain evidence="3">ATCC 23726 / VPI 4351</strain>
    </source>
</reference>
<dbReference type="AlphaFoldDB" id="D5R9Z7"/>
<protein>
    <recommendedName>
        <fullName evidence="1">DNA mimic protein DMP19 C-terminal domain-containing protein</fullName>
    </recommendedName>
</protein>
<comment type="caution">
    <text evidence="2">The sequence shown here is derived from an EMBL/GenBank/DDBJ whole genome shotgun (WGS) entry which is preliminary data.</text>
</comment>
<accession>D5R9Z7</accession>
<evidence type="ECO:0000313" key="2">
    <source>
        <dbReference type="EMBL" id="EFG96302.1"/>
    </source>
</evidence>
<name>D5R9Z7_FUSN2</name>